<evidence type="ECO:0000256" key="7">
    <source>
        <dbReference type="ARBA" id="ARBA00023136"/>
    </source>
</evidence>
<dbReference type="InterPro" id="IPR000515">
    <property type="entry name" value="MetI-like"/>
</dbReference>
<dbReference type="PATRIC" id="fig|251221.4.peg.1432"/>
<dbReference type="STRING" id="251221.gene:10758886"/>
<evidence type="ECO:0000256" key="6">
    <source>
        <dbReference type="ARBA" id="ARBA00022989"/>
    </source>
</evidence>
<dbReference type="PROSITE" id="PS50928">
    <property type="entry name" value="ABC_TM1"/>
    <property type="match status" value="1"/>
</dbReference>
<feature type="domain" description="ABC transmembrane type-1" evidence="9">
    <location>
        <begin position="68"/>
        <end position="274"/>
    </location>
</feature>
<keyword evidence="6 8" id="KW-1133">Transmembrane helix</keyword>
<feature type="transmembrane region" description="Helical" evidence="8">
    <location>
        <begin position="103"/>
        <end position="126"/>
    </location>
</feature>
<keyword evidence="5 8" id="KW-0812">Transmembrane</keyword>
<dbReference type="EMBL" id="BA000045">
    <property type="protein sequence ID" value="BAC89344.1"/>
    <property type="molecule type" value="Genomic_DNA"/>
</dbReference>
<evidence type="ECO:0000256" key="8">
    <source>
        <dbReference type="RuleBase" id="RU363032"/>
    </source>
</evidence>
<evidence type="ECO:0000313" key="10">
    <source>
        <dbReference type="EMBL" id="BAC89344.1"/>
    </source>
</evidence>
<dbReference type="PANTHER" id="PTHR42929">
    <property type="entry name" value="INNER MEMBRANE ABC TRANSPORTER PERMEASE PROTEIN YDCU-RELATED-RELATED"/>
    <property type="match status" value="1"/>
</dbReference>
<evidence type="ECO:0000256" key="3">
    <source>
        <dbReference type="ARBA" id="ARBA00022448"/>
    </source>
</evidence>
<dbReference type="AlphaFoldDB" id="Q7NKS4"/>
<dbReference type="GO" id="GO:0140359">
    <property type="term" value="F:ABC-type transporter activity"/>
    <property type="evidence" value="ECO:0000318"/>
    <property type="project" value="GO_Central"/>
</dbReference>
<dbReference type="EnsemblBacteria" id="BAC89344">
    <property type="protein sequence ID" value="BAC89344"/>
    <property type="gene ID" value="BAC89344"/>
</dbReference>
<dbReference type="Pfam" id="PF00528">
    <property type="entry name" value="BPD_transp_1"/>
    <property type="match status" value="1"/>
</dbReference>
<evidence type="ECO:0000259" key="9">
    <source>
        <dbReference type="PROSITE" id="PS50928"/>
    </source>
</evidence>
<proteinExistence type="inferred from homology"/>
<dbReference type="PhylomeDB" id="Q7NKS4"/>
<dbReference type="InParanoid" id="Q7NKS4"/>
<reference evidence="10 11" key="1">
    <citation type="journal article" date="2003" name="DNA Res.">
        <title>Complete genome structure of Gloeobacter violaceus PCC 7421, a cyanobacterium that lacks thylakoids.</title>
        <authorList>
            <person name="Nakamura Y."/>
            <person name="Kaneko T."/>
            <person name="Sato S."/>
            <person name="Mimuro M."/>
            <person name="Miyashita H."/>
            <person name="Tsuchiya T."/>
            <person name="Sasamoto S."/>
            <person name="Watanabe A."/>
            <person name="Kawashima K."/>
            <person name="Kishida Y."/>
            <person name="Kiyokawa C."/>
            <person name="Kohara M."/>
            <person name="Matsumoto M."/>
            <person name="Matsuno A."/>
            <person name="Nakazaki N."/>
            <person name="Shimpo S."/>
            <person name="Takeuchi C."/>
            <person name="Yamada M."/>
            <person name="Tabata S."/>
        </authorList>
    </citation>
    <scope>NUCLEOTIDE SEQUENCE [LARGE SCALE GENOMIC DNA]</scope>
    <source>
        <strain evidence="11">ATCC 29082 / PCC 7421</strain>
    </source>
</reference>
<name>Q7NKS4_GLOVI</name>
<comment type="similarity">
    <text evidence="2">Belongs to the binding-protein-dependent transport system permease family. CysTW subfamily.</text>
</comment>
<sequence length="284" mass="31053">MKTSAFSPLRGILLTAPAVMYLLAFLAAPLALVAATSVLSRSPYGEVVFKFTADNYTRLFDPLYLNILLDSLTIAGATTAITLLIGYPLAWWMARVPQRVRSVALFAILVPFWTNFLIRIYAWILILRSGGLLEGLLAGLGLWRGSIEILYTPWAVLIGMVYEFLPFMVLPLYASLEKIDEAQLAAAADLGARPFQVFWRVVLPLGLPGLVAGSTLVFVPAMGMFAVPDLMGGARTLLVGNLIRNQFLVARDWPFGAAAAMVLVILTLGLLVLYTRFAEKETLV</sequence>
<comment type="subcellular location">
    <subcellularLocation>
        <location evidence="1 8">Cell membrane</location>
        <topology evidence="1 8">Multi-pass membrane protein</topology>
    </subcellularLocation>
</comment>
<keyword evidence="11" id="KW-1185">Reference proteome</keyword>
<feature type="transmembrane region" description="Helical" evidence="8">
    <location>
        <begin position="154"/>
        <end position="176"/>
    </location>
</feature>
<keyword evidence="4" id="KW-1003">Cell membrane</keyword>
<protein>
    <submittedName>
        <fullName evidence="10">ABC transporter permease protein</fullName>
    </submittedName>
</protein>
<dbReference type="PANTHER" id="PTHR42929:SF1">
    <property type="entry name" value="INNER MEMBRANE ABC TRANSPORTER PERMEASE PROTEIN YDCU-RELATED"/>
    <property type="match status" value="1"/>
</dbReference>
<dbReference type="RefSeq" id="WP_011141403.1">
    <property type="nucleotide sequence ID" value="NC_005125.1"/>
</dbReference>
<dbReference type="eggNOG" id="COG1176">
    <property type="taxonomic scope" value="Bacteria"/>
</dbReference>
<gene>
    <name evidence="10" type="ordered locus">gll1403</name>
</gene>
<organism evidence="10 11">
    <name type="scientific">Gloeobacter violaceus (strain ATCC 29082 / PCC 7421)</name>
    <dbReference type="NCBI Taxonomy" id="251221"/>
    <lineage>
        <taxon>Bacteria</taxon>
        <taxon>Bacillati</taxon>
        <taxon>Cyanobacteriota</taxon>
        <taxon>Cyanophyceae</taxon>
        <taxon>Gloeobacterales</taxon>
        <taxon>Gloeobacteraceae</taxon>
        <taxon>Gloeobacter</taxon>
    </lineage>
</organism>
<dbReference type="InterPro" id="IPR035906">
    <property type="entry name" value="MetI-like_sf"/>
</dbReference>
<dbReference type="CDD" id="cd06261">
    <property type="entry name" value="TM_PBP2"/>
    <property type="match status" value="1"/>
</dbReference>
<keyword evidence="3 8" id="KW-0813">Transport</keyword>
<dbReference type="GO" id="GO:0005886">
    <property type="term" value="C:plasma membrane"/>
    <property type="evidence" value="ECO:0000318"/>
    <property type="project" value="GO_Central"/>
</dbReference>
<reference evidence="10 11" key="2">
    <citation type="journal article" date="2003" name="DNA Res.">
        <title>Complete genome structure of Gloeobacter violaceus PCC 7421, a cyanobacterium that lacks thylakoids (supplement).</title>
        <authorList>
            <person name="Nakamura Y."/>
            <person name="Kaneko T."/>
            <person name="Sato S."/>
            <person name="Mimuro M."/>
            <person name="Miyashita H."/>
            <person name="Tsuchiya T."/>
            <person name="Sasamoto S."/>
            <person name="Watanabe A."/>
            <person name="Kawashima K."/>
            <person name="Kishida Y."/>
            <person name="Kiyokawa C."/>
            <person name="Kohara M."/>
            <person name="Matsumoto M."/>
            <person name="Matsuno A."/>
            <person name="Nakazaki N."/>
            <person name="Shimpo S."/>
            <person name="Takeuchi C."/>
            <person name="Yamada M."/>
            <person name="Tabata S."/>
        </authorList>
    </citation>
    <scope>NUCLEOTIDE SEQUENCE [LARGE SCALE GENOMIC DNA]</scope>
    <source>
        <strain evidence="11">ATCC 29082 / PCC 7421</strain>
    </source>
</reference>
<evidence type="ECO:0000256" key="2">
    <source>
        <dbReference type="ARBA" id="ARBA00007069"/>
    </source>
</evidence>
<dbReference type="Proteomes" id="UP000000557">
    <property type="component" value="Chromosome"/>
</dbReference>
<feature type="transmembrane region" description="Helical" evidence="8">
    <location>
        <begin position="253"/>
        <end position="274"/>
    </location>
</feature>
<dbReference type="Gene3D" id="1.10.3720.10">
    <property type="entry name" value="MetI-like"/>
    <property type="match status" value="1"/>
</dbReference>
<dbReference type="KEGG" id="gvi:gll1403"/>
<accession>Q7NKS4</accession>
<keyword evidence="7 8" id="KW-0472">Membrane</keyword>
<dbReference type="SUPFAM" id="SSF161098">
    <property type="entry name" value="MetI-like"/>
    <property type="match status" value="1"/>
</dbReference>
<evidence type="ECO:0000256" key="5">
    <source>
        <dbReference type="ARBA" id="ARBA00022692"/>
    </source>
</evidence>
<evidence type="ECO:0000256" key="4">
    <source>
        <dbReference type="ARBA" id="ARBA00022475"/>
    </source>
</evidence>
<dbReference type="OrthoDB" id="9807047at2"/>
<feature type="transmembrane region" description="Helical" evidence="8">
    <location>
        <begin position="64"/>
        <end position="91"/>
    </location>
</feature>
<dbReference type="HOGENOM" id="CLU_016047_18_3_3"/>
<evidence type="ECO:0000256" key="1">
    <source>
        <dbReference type="ARBA" id="ARBA00004651"/>
    </source>
</evidence>
<feature type="transmembrane region" description="Helical" evidence="8">
    <location>
        <begin position="197"/>
        <end position="221"/>
    </location>
</feature>
<evidence type="ECO:0000313" key="11">
    <source>
        <dbReference type="Proteomes" id="UP000000557"/>
    </source>
</evidence>